<evidence type="ECO:0000256" key="1">
    <source>
        <dbReference type="ARBA" id="ARBA00004924"/>
    </source>
</evidence>
<evidence type="ECO:0000259" key="3">
    <source>
        <dbReference type="Pfam" id="PF04183"/>
    </source>
</evidence>
<evidence type="ECO:0000256" key="2">
    <source>
        <dbReference type="ARBA" id="ARBA00007832"/>
    </source>
</evidence>
<dbReference type="InterPro" id="IPR037455">
    <property type="entry name" value="LucA/IucC-like"/>
</dbReference>
<accession>A0A6J4QHX3</accession>
<proteinExistence type="inferred from homology"/>
<dbReference type="GO" id="GO:0019290">
    <property type="term" value="P:siderophore biosynthetic process"/>
    <property type="evidence" value="ECO:0007669"/>
    <property type="project" value="InterPro"/>
</dbReference>
<dbReference type="EMBL" id="CADCVA010000386">
    <property type="protein sequence ID" value="CAA9443902.1"/>
    <property type="molecule type" value="Genomic_DNA"/>
</dbReference>
<dbReference type="GO" id="GO:0016881">
    <property type="term" value="F:acid-amino acid ligase activity"/>
    <property type="evidence" value="ECO:0007669"/>
    <property type="project" value="UniProtKB-ARBA"/>
</dbReference>
<evidence type="ECO:0008006" key="6">
    <source>
        <dbReference type="Google" id="ProtNLM"/>
    </source>
</evidence>
<feature type="domain" description="Aerobactin siderophore biosynthesis IucA/IucC-like C-terminal" evidence="4">
    <location>
        <begin position="491"/>
        <end position="653"/>
    </location>
</feature>
<dbReference type="Gene3D" id="1.10.510.40">
    <property type="match status" value="1"/>
</dbReference>
<reference evidence="5" key="1">
    <citation type="submission" date="2020-02" db="EMBL/GenBank/DDBJ databases">
        <authorList>
            <person name="Meier V. D."/>
        </authorList>
    </citation>
    <scope>NUCLEOTIDE SEQUENCE</scope>
    <source>
        <strain evidence="5">AVDCRST_MAG82</strain>
    </source>
</reference>
<protein>
    <recommendedName>
        <fullName evidence="6">IucA/IucC family protein</fullName>
    </recommendedName>
</protein>
<dbReference type="Pfam" id="PF06276">
    <property type="entry name" value="FhuF"/>
    <property type="match status" value="1"/>
</dbReference>
<dbReference type="InterPro" id="IPR007310">
    <property type="entry name" value="Aerobactin_biosyn_IucA/IucC_N"/>
</dbReference>
<feature type="domain" description="Aerobactin siderophore biosynthesis IucA/IucC N-terminal" evidence="3">
    <location>
        <begin position="211"/>
        <end position="458"/>
    </location>
</feature>
<gene>
    <name evidence="5" type="ORF">AVDCRST_MAG82-3140</name>
</gene>
<comment type="pathway">
    <text evidence="1">Siderophore biosynthesis.</text>
</comment>
<comment type="similarity">
    <text evidence="2">Belongs to the IucA/IucC family.</text>
</comment>
<dbReference type="PANTHER" id="PTHR34384">
    <property type="entry name" value="L-2,3-DIAMINOPROPANOATE--CITRATE LIGASE"/>
    <property type="match status" value="1"/>
</dbReference>
<dbReference type="AlphaFoldDB" id="A0A6J4QHX3"/>
<name>A0A6J4QHX3_9ACTN</name>
<evidence type="ECO:0000313" key="5">
    <source>
        <dbReference type="EMBL" id="CAA9443902.1"/>
    </source>
</evidence>
<organism evidence="5">
    <name type="scientific">uncultured Rubrobacteraceae bacterium</name>
    <dbReference type="NCBI Taxonomy" id="349277"/>
    <lineage>
        <taxon>Bacteria</taxon>
        <taxon>Bacillati</taxon>
        <taxon>Actinomycetota</taxon>
        <taxon>Rubrobacteria</taxon>
        <taxon>Rubrobacterales</taxon>
        <taxon>Rubrobacteraceae</taxon>
        <taxon>environmental samples</taxon>
    </lineage>
</organism>
<evidence type="ECO:0000259" key="4">
    <source>
        <dbReference type="Pfam" id="PF06276"/>
    </source>
</evidence>
<sequence>MSAPTSSWQRAVEGCLDADELRVLRFLQSSHPELVAPFLSAVPRARRATLNRLTSSVLREGVAGLDLEVHKPSPVEGVEKRSFDLAGKTSKVLSLAGEGSLIVPVAGAYAFGRLEVEGPILYVSPGRIRKLRHAAELLRLIRRWEPDNSFRSHWIEFERELENGSANLGLAYAYQEKKGERLRRIASGCGAKTVLDLALALQARDGNFDSALFFEQLCVEGHNLHPGAKTKMVMEPEAVYRYAPEFNGTPDLRLVGIRRDRAESASLGGRDVGEILFDQHLGLREAVAREFTERGLSPSGYLFVPVHPWQLKNVVPEVYRLEISQKVVVLVEGASIPGSATSSFRTVVARVGRGRLAVKTSVDSQMTSTIRSISPNTTNNAPAFTRLIRAVLLQEPHIARTFVPVCEVAGANFKADPNEPDPRTVTAKSRNLSAILREDVGQHTGRDELAIVGCALYAGSPITGKPVLAELVEAFAKSSGANSSSEAAFRFISEYASIALPGFLTLMVKYGVGLEGHLQNSVPVFKAGRPVSLLFRDWGGARIHSERLRRRGFRVRFYPDSAVVTDRLDEMRNKVFCTVFQSHLGELILQSCKHFDVPERDLWREVSRICDKIFDEIGSQPGHAADAYADREALYGAEVDHKALTTMRLNPKGGYRYARVSNPLHGSSMQSRNVS</sequence>
<dbReference type="InterPro" id="IPR022770">
    <property type="entry name" value="IucA/IucC-like_C"/>
</dbReference>
<dbReference type="Pfam" id="PF04183">
    <property type="entry name" value="IucA_IucC"/>
    <property type="match status" value="1"/>
</dbReference>